<evidence type="ECO:0000259" key="3">
    <source>
        <dbReference type="PROSITE" id="PS51109"/>
    </source>
</evidence>
<evidence type="ECO:0000259" key="4">
    <source>
        <dbReference type="PROSITE" id="PS51782"/>
    </source>
</evidence>
<organism evidence="5 6">
    <name type="scientific">Tissierella carlieri</name>
    <dbReference type="NCBI Taxonomy" id="689904"/>
    <lineage>
        <taxon>Bacteria</taxon>
        <taxon>Bacillati</taxon>
        <taxon>Bacillota</taxon>
        <taxon>Tissierellia</taxon>
        <taxon>Tissierellales</taxon>
        <taxon>Tissierellaceae</taxon>
        <taxon>Tissierella</taxon>
    </lineage>
</organism>
<dbReference type="SMART" id="SM01208">
    <property type="entry name" value="G5"/>
    <property type="match status" value="1"/>
</dbReference>
<dbReference type="Pfam" id="PF01476">
    <property type="entry name" value="LysM"/>
    <property type="match status" value="1"/>
</dbReference>
<evidence type="ECO:0000256" key="2">
    <source>
        <dbReference type="SAM" id="Phobius"/>
    </source>
</evidence>
<dbReference type="InterPro" id="IPR018392">
    <property type="entry name" value="LysM"/>
</dbReference>
<evidence type="ECO:0000256" key="1">
    <source>
        <dbReference type="ARBA" id="ARBA00022729"/>
    </source>
</evidence>
<dbReference type="InterPro" id="IPR016047">
    <property type="entry name" value="M23ase_b-sheet_dom"/>
</dbReference>
<feature type="domain" description="LysM" evidence="4">
    <location>
        <begin position="224"/>
        <end position="268"/>
    </location>
</feature>
<accession>A0ABT1SFF0</accession>
<dbReference type="CDD" id="cd00118">
    <property type="entry name" value="LysM"/>
    <property type="match status" value="1"/>
</dbReference>
<dbReference type="Proteomes" id="UP001524478">
    <property type="component" value="Unassembled WGS sequence"/>
</dbReference>
<comment type="caution">
    <text evidence="5">The sequence shown here is derived from an EMBL/GenBank/DDBJ whole genome shotgun (WGS) entry which is preliminary data.</text>
</comment>
<keyword evidence="2" id="KW-0812">Transmembrane</keyword>
<keyword evidence="2" id="KW-1133">Transmembrane helix</keyword>
<dbReference type="InterPro" id="IPR050570">
    <property type="entry name" value="Cell_wall_metabolism_enzyme"/>
</dbReference>
<keyword evidence="2" id="KW-0472">Membrane</keyword>
<dbReference type="CDD" id="cd12797">
    <property type="entry name" value="M23_peptidase"/>
    <property type="match status" value="1"/>
</dbReference>
<keyword evidence="6" id="KW-1185">Reference proteome</keyword>
<dbReference type="PANTHER" id="PTHR21666">
    <property type="entry name" value="PEPTIDASE-RELATED"/>
    <property type="match status" value="1"/>
</dbReference>
<dbReference type="Pfam" id="PF07501">
    <property type="entry name" value="G5"/>
    <property type="match status" value="1"/>
</dbReference>
<dbReference type="PANTHER" id="PTHR21666:SF270">
    <property type="entry name" value="MUREIN HYDROLASE ACTIVATOR ENVC"/>
    <property type="match status" value="1"/>
</dbReference>
<dbReference type="InterPro" id="IPR011098">
    <property type="entry name" value="G5_dom"/>
</dbReference>
<gene>
    <name evidence="5" type="ORF">NE686_16280</name>
</gene>
<feature type="domain" description="G5" evidence="3">
    <location>
        <begin position="274"/>
        <end position="355"/>
    </location>
</feature>
<proteinExistence type="predicted"/>
<protein>
    <submittedName>
        <fullName evidence="5">M23 family metallopeptidase</fullName>
    </submittedName>
</protein>
<sequence>MENPNHIRMSLEYIRKKINKIIDCGKKIQIKNINFKSIHMKMVLTGLMIISIIALSITGYKASQIRLRAFDVYLGEDKVGTIRQQEEVLSIMDNLEKELAGTYNIDIVLDKDIKFEEVKAKDDLITSSDELKKEIKSKISFLVYGYVLKVNDMEVGALKTKEEIEDVINRIKQPYEESNKEDTNIKEIKIVENVEIAKKEMPLYKIGNVEDLYNYLLTSSEEIKTHTVEVGESFWTIAKIYNLSVDDLISANPDKNPEKIQIGDEVKLVVPKPVLTVATVAEVEYNEKIKYETEFEYNDKMYKTEKKTKVAGANGERKVVANEVKHNGILVEKEIVKEEILQSPTTEVIIKGTKEPPKTVATGAFSVPTRGTISSRYGMRNGRMHRGLDIAAKTGTSINAADGGKVVYAGYRGAFGNLVEIDHGNGFKTRYAHCSKILVKVGDKVYKGQHIANVGNTGRSTGSHLHFEVLKNGKNYNPSNYLK</sequence>
<evidence type="ECO:0000313" key="5">
    <source>
        <dbReference type="EMBL" id="MCQ4924662.1"/>
    </source>
</evidence>
<dbReference type="PROSITE" id="PS51109">
    <property type="entry name" value="G5"/>
    <property type="match status" value="1"/>
</dbReference>
<dbReference type="Pfam" id="PF01551">
    <property type="entry name" value="Peptidase_M23"/>
    <property type="match status" value="1"/>
</dbReference>
<keyword evidence="1" id="KW-0732">Signal</keyword>
<dbReference type="EMBL" id="JANGAC010000014">
    <property type="protein sequence ID" value="MCQ4924662.1"/>
    <property type="molecule type" value="Genomic_DNA"/>
</dbReference>
<feature type="transmembrane region" description="Helical" evidence="2">
    <location>
        <begin position="42"/>
        <end position="60"/>
    </location>
</feature>
<dbReference type="SMART" id="SM00257">
    <property type="entry name" value="LysM"/>
    <property type="match status" value="1"/>
</dbReference>
<dbReference type="RefSeq" id="WP_216556552.1">
    <property type="nucleotide sequence ID" value="NZ_JAHLOH010000019.1"/>
</dbReference>
<name>A0ABT1SFF0_9FIRM</name>
<evidence type="ECO:0000313" key="6">
    <source>
        <dbReference type="Proteomes" id="UP001524478"/>
    </source>
</evidence>
<dbReference type="PROSITE" id="PS51782">
    <property type="entry name" value="LYSM"/>
    <property type="match status" value="1"/>
</dbReference>
<reference evidence="5 6" key="1">
    <citation type="submission" date="2022-06" db="EMBL/GenBank/DDBJ databases">
        <title>Isolation of gut microbiota from human fecal samples.</title>
        <authorList>
            <person name="Pamer E.G."/>
            <person name="Barat B."/>
            <person name="Waligurski E."/>
            <person name="Medina S."/>
            <person name="Paddock L."/>
            <person name="Mostad J."/>
        </authorList>
    </citation>
    <scope>NUCLEOTIDE SEQUENCE [LARGE SCALE GENOMIC DNA]</scope>
    <source>
        <strain evidence="5 6">DFI.7.95</strain>
    </source>
</reference>